<evidence type="ECO:0008006" key="4">
    <source>
        <dbReference type="Google" id="ProtNLM"/>
    </source>
</evidence>
<keyword evidence="3" id="KW-1185">Reference proteome</keyword>
<protein>
    <recommendedName>
        <fullName evidence="4">Bacterial surface antigen (D15) domain-containing protein</fullName>
    </recommendedName>
</protein>
<dbReference type="AlphaFoldDB" id="A0A939JFL1"/>
<gene>
    <name evidence="2" type="ORF">J0X19_21425</name>
</gene>
<sequence>MQRLIAIWLFSCLTASQLHAQQPAVRLLTVSPIVGPVIDQKEKATYGLFPYYSADNFVEARFEQHLSPDSTIQLRALLRDGRTVERTFTPAAFATVRTTIEARQQELAGLPPPPAPKTRMPPFLTSRWLRAELRSGVIVEGELLARYRTQLELLPLDSGLVVVERADIVRLEPAPRPQHRATTHFDVGNGHRLFLLPTARNLRRGEGYFQQTDGGLYGASYGFTNNFSVGVLVSVLPFLPLRNQVLLVTPKLSTKLSEKWHVGGGVLYTRLPKLDPEFKPVRTGIGYGIVTYGSADNNVSVGLGYAINKTGIDKTPVLHYGGQRRISRGWSVVSENFLLINDEPGTLGLFGARHAGRRFSLGLGGIYLLPFTNFKEDAFVGFPIYVDVVYRFGKGSR</sequence>
<keyword evidence="1" id="KW-0732">Signal</keyword>
<feature type="signal peptide" evidence="1">
    <location>
        <begin position="1"/>
        <end position="20"/>
    </location>
</feature>
<evidence type="ECO:0000313" key="3">
    <source>
        <dbReference type="Proteomes" id="UP000664144"/>
    </source>
</evidence>
<accession>A0A939JFL1</accession>
<comment type="caution">
    <text evidence="2">The sequence shown here is derived from an EMBL/GenBank/DDBJ whole genome shotgun (WGS) entry which is preliminary data.</text>
</comment>
<proteinExistence type="predicted"/>
<reference evidence="2" key="1">
    <citation type="submission" date="2021-03" db="EMBL/GenBank/DDBJ databases">
        <authorList>
            <person name="Kim M.K."/>
        </authorList>
    </citation>
    <scope>NUCLEOTIDE SEQUENCE</scope>
    <source>
        <strain evidence="2">BT186</strain>
    </source>
</reference>
<feature type="chain" id="PRO_5037781797" description="Bacterial surface antigen (D15) domain-containing protein" evidence="1">
    <location>
        <begin position="21"/>
        <end position="397"/>
    </location>
</feature>
<evidence type="ECO:0000313" key="2">
    <source>
        <dbReference type="EMBL" id="MBO0360537.1"/>
    </source>
</evidence>
<dbReference type="EMBL" id="JAFLQZ010000020">
    <property type="protein sequence ID" value="MBO0360537.1"/>
    <property type="molecule type" value="Genomic_DNA"/>
</dbReference>
<organism evidence="2 3">
    <name type="scientific">Hymenobacter telluris</name>
    <dbReference type="NCBI Taxonomy" id="2816474"/>
    <lineage>
        <taxon>Bacteria</taxon>
        <taxon>Pseudomonadati</taxon>
        <taxon>Bacteroidota</taxon>
        <taxon>Cytophagia</taxon>
        <taxon>Cytophagales</taxon>
        <taxon>Hymenobacteraceae</taxon>
        <taxon>Hymenobacter</taxon>
    </lineage>
</organism>
<name>A0A939JFL1_9BACT</name>
<evidence type="ECO:0000256" key="1">
    <source>
        <dbReference type="SAM" id="SignalP"/>
    </source>
</evidence>
<dbReference type="Proteomes" id="UP000664144">
    <property type="component" value="Unassembled WGS sequence"/>
</dbReference>